<gene>
    <name evidence="1" type="ORF">T4C_8965</name>
</gene>
<name>A0A0V1GMR1_TRIPS</name>
<evidence type="ECO:0000313" key="2">
    <source>
        <dbReference type="Proteomes" id="UP000054826"/>
    </source>
</evidence>
<dbReference type="EMBL" id="JYDV01001354">
    <property type="protein sequence ID" value="KRY99626.1"/>
    <property type="molecule type" value="Genomic_DNA"/>
</dbReference>
<dbReference type="AlphaFoldDB" id="A0A0V1GMR1"/>
<proteinExistence type="predicted"/>
<organism evidence="1 2">
    <name type="scientific">Trichinella pseudospiralis</name>
    <name type="common">Parasitic roundworm</name>
    <dbReference type="NCBI Taxonomy" id="6337"/>
    <lineage>
        <taxon>Eukaryota</taxon>
        <taxon>Metazoa</taxon>
        <taxon>Ecdysozoa</taxon>
        <taxon>Nematoda</taxon>
        <taxon>Enoplea</taxon>
        <taxon>Dorylaimia</taxon>
        <taxon>Trichinellida</taxon>
        <taxon>Trichinellidae</taxon>
        <taxon>Trichinella</taxon>
    </lineage>
</organism>
<accession>A0A0V1GMR1</accession>
<evidence type="ECO:0000313" key="1">
    <source>
        <dbReference type="EMBL" id="KRY99626.1"/>
    </source>
</evidence>
<comment type="caution">
    <text evidence="1">The sequence shown here is derived from an EMBL/GenBank/DDBJ whole genome shotgun (WGS) entry which is preliminary data.</text>
</comment>
<protein>
    <submittedName>
        <fullName evidence="1">Uncharacterized protein</fullName>
    </submittedName>
</protein>
<sequence>MVSIPTNIAEINVFAELLQCISGASVSRKTQVN</sequence>
<reference evidence="1 2" key="1">
    <citation type="submission" date="2015-01" db="EMBL/GenBank/DDBJ databases">
        <title>Evolution of Trichinella species and genotypes.</title>
        <authorList>
            <person name="Korhonen P.K."/>
            <person name="Edoardo P."/>
            <person name="Giuseppe L.R."/>
            <person name="Gasser R.B."/>
        </authorList>
    </citation>
    <scope>NUCLEOTIDE SEQUENCE [LARGE SCALE GENOMIC DNA]</scope>
    <source>
        <strain evidence="1">ISS176</strain>
    </source>
</reference>
<dbReference type="Proteomes" id="UP000054826">
    <property type="component" value="Unassembled WGS sequence"/>
</dbReference>